<sequence>MFLKIFLFLSLMKTQISLNEVEQQIGSRVFISNRGGYLHAINRNDSIIETEKSIEKATKWILEKSDMNEYFIKIDGGYDNLSITSKNSEVLVNRFYGEDNQKFNIEVSGNKFLISGVDGCLAVVNNKLTIRDCNENITEQQFVIKSSELPNISDKERTKIENLPSEFYLISDNLKVLNNQENRKEMYFDSIAETVLFKREQSGLFYIISDLNSKNALDTESGDSVNLKNKTPKRSQLFVILPFKENKFKLIETVNGKCLTRDLDTNGFKTEDCDFKKQNQEFQITNKLPEENEPETIKENIKGIEDDDEIFYLLTSNKEEIITLYGNQIGVTNRFESYIKFKAVPTELDDKYYLKVLDGKKEYFLNEMGGETLYLDFKPLTNWEIIGNDDFITIKENDKCISKVPGTDQNILKLYACQPDYDTQKFFSTSDLKITLMADLMENKLPKNSSIEEITKDLIKKLRNVDILRHLNEDENLHKKQNSKTSNNLQHSHKFNHGHDEHYLPFDNNKNKRNPISRKEGEVKLTDRESN</sequence>
<evidence type="ECO:0000256" key="1">
    <source>
        <dbReference type="SAM" id="MobiDB-lite"/>
    </source>
</evidence>
<organism evidence="3 4">
    <name type="scientific">Hepatospora eriocheir</name>
    <dbReference type="NCBI Taxonomy" id="1081669"/>
    <lineage>
        <taxon>Eukaryota</taxon>
        <taxon>Fungi</taxon>
        <taxon>Fungi incertae sedis</taxon>
        <taxon>Microsporidia</taxon>
        <taxon>Hepatosporidae</taxon>
        <taxon>Hepatospora</taxon>
    </lineage>
</organism>
<dbReference type="SUPFAM" id="SSF50370">
    <property type="entry name" value="Ricin B-like lectins"/>
    <property type="match status" value="2"/>
</dbReference>
<keyword evidence="4" id="KW-1185">Reference proteome</keyword>
<feature type="signal peptide" evidence="2">
    <location>
        <begin position="1"/>
        <end position="18"/>
    </location>
</feature>
<feature type="compositionally biased region" description="Basic and acidic residues" evidence="1">
    <location>
        <begin position="517"/>
        <end position="531"/>
    </location>
</feature>
<evidence type="ECO:0008006" key="5">
    <source>
        <dbReference type="Google" id="ProtNLM"/>
    </source>
</evidence>
<name>A0A1X0Q7Y6_9MICR</name>
<evidence type="ECO:0000313" key="3">
    <source>
        <dbReference type="EMBL" id="ORD95856.1"/>
    </source>
</evidence>
<dbReference type="EMBL" id="LVKB01000167">
    <property type="protein sequence ID" value="ORD95856.1"/>
    <property type="molecule type" value="Genomic_DNA"/>
</dbReference>
<evidence type="ECO:0000313" key="4">
    <source>
        <dbReference type="Proteomes" id="UP000192356"/>
    </source>
</evidence>
<accession>A0A1X0Q7Y6</accession>
<dbReference type="VEuPathDB" id="MicrosporidiaDB:HERIO_2156"/>
<dbReference type="InterPro" id="IPR035992">
    <property type="entry name" value="Ricin_B-like_lectins"/>
</dbReference>
<protein>
    <recommendedName>
        <fullName evidence="5">Ricin B lectin domain-containing protein</fullName>
    </recommendedName>
</protein>
<reference evidence="3 4" key="1">
    <citation type="journal article" date="2017" name="Environ. Microbiol.">
        <title>Decay of the glycolytic pathway and adaptation to intranuclear parasitism within Enterocytozoonidae microsporidia.</title>
        <authorList>
            <person name="Wiredu Boakye D."/>
            <person name="Jaroenlak P."/>
            <person name="Prachumwat A."/>
            <person name="Williams T.A."/>
            <person name="Bateman K.S."/>
            <person name="Itsathitphaisarn O."/>
            <person name="Sritunyalucksana K."/>
            <person name="Paszkiewicz K.H."/>
            <person name="Moore K.A."/>
            <person name="Stentiford G.D."/>
            <person name="Williams B.A."/>
        </authorList>
    </citation>
    <scope>NUCLEOTIDE SEQUENCE [LARGE SCALE GENOMIC DNA]</scope>
    <source>
        <strain evidence="3 4">GB1</strain>
    </source>
</reference>
<comment type="caution">
    <text evidence="3">The sequence shown here is derived from an EMBL/GenBank/DDBJ whole genome shotgun (WGS) entry which is preliminary data.</text>
</comment>
<feature type="region of interest" description="Disordered" evidence="1">
    <location>
        <begin position="473"/>
        <end position="531"/>
    </location>
</feature>
<keyword evidence="2" id="KW-0732">Signal</keyword>
<dbReference type="Proteomes" id="UP000192356">
    <property type="component" value="Unassembled WGS sequence"/>
</dbReference>
<evidence type="ECO:0000256" key="2">
    <source>
        <dbReference type="SAM" id="SignalP"/>
    </source>
</evidence>
<feature type="chain" id="PRO_5012800772" description="Ricin B lectin domain-containing protein" evidence="2">
    <location>
        <begin position="19"/>
        <end position="531"/>
    </location>
</feature>
<proteinExistence type="predicted"/>
<gene>
    <name evidence="3" type="ORF">HERIO_2156</name>
</gene>
<dbReference type="VEuPathDB" id="MicrosporidiaDB:A0H76_2630"/>
<dbReference type="AlphaFoldDB" id="A0A1X0Q7Y6"/>